<dbReference type="InterPro" id="IPR036890">
    <property type="entry name" value="HATPase_C_sf"/>
</dbReference>
<keyword evidence="9" id="KW-0902">Two-component regulatory system</keyword>
<dbReference type="Pfam" id="PF02518">
    <property type="entry name" value="HATPase_c"/>
    <property type="match status" value="1"/>
</dbReference>
<evidence type="ECO:0000256" key="2">
    <source>
        <dbReference type="ARBA" id="ARBA00004370"/>
    </source>
</evidence>
<dbReference type="EMBL" id="CP023344">
    <property type="protein sequence ID" value="ATC63322.1"/>
    <property type="molecule type" value="Genomic_DNA"/>
</dbReference>
<dbReference type="InterPro" id="IPR036097">
    <property type="entry name" value="HisK_dim/P_sf"/>
</dbReference>
<dbReference type="PANTHER" id="PTHR45436">
    <property type="entry name" value="SENSOR HISTIDINE KINASE YKOH"/>
    <property type="match status" value="1"/>
</dbReference>
<evidence type="ECO:0000256" key="4">
    <source>
        <dbReference type="ARBA" id="ARBA00022553"/>
    </source>
</evidence>
<comment type="subcellular location">
    <subcellularLocation>
        <location evidence="2">Membrane</location>
    </subcellularLocation>
</comment>
<evidence type="ECO:0000259" key="12">
    <source>
        <dbReference type="PROSITE" id="PS50885"/>
    </source>
</evidence>
<dbReference type="SUPFAM" id="SSF47384">
    <property type="entry name" value="Homodimeric domain of signal transducing histidine kinase"/>
    <property type="match status" value="1"/>
</dbReference>
<dbReference type="RefSeq" id="WP_096054954.1">
    <property type="nucleotide sequence ID" value="NZ_CP023344.1"/>
</dbReference>
<feature type="domain" description="HAMP" evidence="12">
    <location>
        <begin position="193"/>
        <end position="246"/>
    </location>
</feature>
<dbReference type="SMART" id="SM00388">
    <property type="entry name" value="HisKA"/>
    <property type="match status" value="1"/>
</dbReference>
<evidence type="ECO:0000259" key="11">
    <source>
        <dbReference type="PROSITE" id="PS50109"/>
    </source>
</evidence>
<dbReference type="InterPro" id="IPR005467">
    <property type="entry name" value="His_kinase_dom"/>
</dbReference>
<dbReference type="InterPro" id="IPR003661">
    <property type="entry name" value="HisK_dim/P_dom"/>
</dbReference>
<evidence type="ECO:0000256" key="5">
    <source>
        <dbReference type="ARBA" id="ARBA00022679"/>
    </source>
</evidence>
<evidence type="ECO:0000256" key="9">
    <source>
        <dbReference type="ARBA" id="ARBA00023012"/>
    </source>
</evidence>
<organism evidence="13 14">
    <name type="scientific">Nibricoccus aquaticus</name>
    <dbReference type="NCBI Taxonomy" id="2576891"/>
    <lineage>
        <taxon>Bacteria</taxon>
        <taxon>Pseudomonadati</taxon>
        <taxon>Verrucomicrobiota</taxon>
        <taxon>Opitutia</taxon>
        <taxon>Opitutales</taxon>
        <taxon>Opitutaceae</taxon>
        <taxon>Nibricoccus</taxon>
    </lineage>
</organism>
<dbReference type="OrthoDB" id="9809766at2"/>
<keyword evidence="14" id="KW-1185">Reference proteome</keyword>
<feature type="transmembrane region" description="Helical" evidence="10">
    <location>
        <begin position="169"/>
        <end position="192"/>
    </location>
</feature>
<evidence type="ECO:0000256" key="7">
    <source>
        <dbReference type="ARBA" id="ARBA00022777"/>
    </source>
</evidence>
<keyword evidence="5" id="KW-0808">Transferase</keyword>
<dbReference type="GO" id="GO:0005886">
    <property type="term" value="C:plasma membrane"/>
    <property type="evidence" value="ECO:0007669"/>
    <property type="project" value="TreeGrafter"/>
</dbReference>
<proteinExistence type="predicted"/>
<evidence type="ECO:0000256" key="10">
    <source>
        <dbReference type="SAM" id="Phobius"/>
    </source>
</evidence>
<keyword evidence="6 10" id="KW-0812">Transmembrane</keyword>
<dbReference type="InterPro" id="IPR003660">
    <property type="entry name" value="HAMP_dom"/>
</dbReference>
<accession>A0A290QHI6</accession>
<keyword evidence="7" id="KW-0418">Kinase</keyword>
<dbReference type="Gene3D" id="3.30.565.10">
    <property type="entry name" value="Histidine kinase-like ATPase, C-terminal domain"/>
    <property type="match status" value="1"/>
</dbReference>
<evidence type="ECO:0000256" key="3">
    <source>
        <dbReference type="ARBA" id="ARBA00012438"/>
    </source>
</evidence>
<comment type="catalytic activity">
    <reaction evidence="1">
        <text>ATP + protein L-histidine = ADP + protein N-phospho-L-histidine.</text>
        <dbReference type="EC" id="2.7.13.3"/>
    </reaction>
</comment>
<protein>
    <recommendedName>
        <fullName evidence="3">histidine kinase</fullName>
        <ecNumber evidence="3">2.7.13.3</ecNumber>
    </recommendedName>
</protein>
<dbReference type="InterPro" id="IPR003594">
    <property type="entry name" value="HATPase_dom"/>
</dbReference>
<dbReference type="Pfam" id="PF08521">
    <property type="entry name" value="2CSK_N"/>
    <property type="match status" value="1"/>
</dbReference>
<dbReference type="PROSITE" id="PS50109">
    <property type="entry name" value="HIS_KIN"/>
    <property type="match status" value="1"/>
</dbReference>
<keyword evidence="10" id="KW-0472">Membrane</keyword>
<dbReference type="PROSITE" id="PS50885">
    <property type="entry name" value="HAMP"/>
    <property type="match status" value="1"/>
</dbReference>
<evidence type="ECO:0000256" key="8">
    <source>
        <dbReference type="ARBA" id="ARBA00022989"/>
    </source>
</evidence>
<dbReference type="KEGG" id="vbh:CMV30_04775"/>
<sequence>MRSIRRQLTLGVLAALALLLGGAGGATYWALRDSIYDQFDDALRVKALFIVTSTQQRNNQIKVEFSDGFLREFDYDVAMDFFQVFDDKGASLTRSDSLWGHDLPLAHGTLEAPVYWDLQLPNGRPGRAIGIEFAADQQNRRGARKEAEMRARVVVASDRSYVEGLIARLNVTLVIAGAAMVGVILLVVPLVLRRGLKPLSAVAEQASRIDANSLTERFAVEELPAELKPIAGRLNDLLARLEANFERERRFSANLAHELRTPLAELRSQAELALKWPEERTAESDKTVLEIAMQMEALVGRMLALARAEQGQVTLTKERVGLSDLVEGVLESLATTVGVRKLTVERSVAADAVVETDLVLVRSIITNLLENAVNYARGCGVVVVEAELAEGAFAFRVSNPADNLRAEDLPKLFERFWRKDGARTGGGTHAGLGLALARSLAEQLGYTLSAALDERGVLTMTLSGKR</sequence>
<feature type="domain" description="Histidine kinase" evidence="11">
    <location>
        <begin position="254"/>
        <end position="466"/>
    </location>
</feature>
<keyword evidence="8 10" id="KW-1133">Transmembrane helix</keyword>
<dbReference type="SMART" id="SM00387">
    <property type="entry name" value="HATPase_c"/>
    <property type="match status" value="1"/>
</dbReference>
<name>A0A290QHI6_9BACT</name>
<dbReference type="SUPFAM" id="SSF55874">
    <property type="entry name" value="ATPase domain of HSP90 chaperone/DNA topoisomerase II/histidine kinase"/>
    <property type="match status" value="1"/>
</dbReference>
<dbReference type="EC" id="2.7.13.3" evidence="3"/>
<dbReference type="AlphaFoldDB" id="A0A290QHI6"/>
<evidence type="ECO:0000313" key="14">
    <source>
        <dbReference type="Proteomes" id="UP000217265"/>
    </source>
</evidence>
<dbReference type="GO" id="GO:0000155">
    <property type="term" value="F:phosphorelay sensor kinase activity"/>
    <property type="evidence" value="ECO:0007669"/>
    <property type="project" value="InterPro"/>
</dbReference>
<dbReference type="InterPro" id="IPR050428">
    <property type="entry name" value="TCS_sensor_his_kinase"/>
</dbReference>
<dbReference type="PANTHER" id="PTHR45436:SF5">
    <property type="entry name" value="SENSOR HISTIDINE KINASE TRCS"/>
    <property type="match status" value="1"/>
</dbReference>
<evidence type="ECO:0000256" key="1">
    <source>
        <dbReference type="ARBA" id="ARBA00000085"/>
    </source>
</evidence>
<dbReference type="CDD" id="cd00082">
    <property type="entry name" value="HisKA"/>
    <property type="match status" value="1"/>
</dbReference>
<dbReference type="Proteomes" id="UP000217265">
    <property type="component" value="Chromosome"/>
</dbReference>
<reference evidence="13 14" key="1">
    <citation type="submission" date="2017-09" db="EMBL/GenBank/DDBJ databases">
        <title>Complete genome sequence of Verrucomicrobial strain HZ-65, isolated from freshwater.</title>
        <authorList>
            <person name="Choi A."/>
        </authorList>
    </citation>
    <scope>NUCLEOTIDE SEQUENCE [LARGE SCALE GENOMIC DNA]</scope>
    <source>
        <strain evidence="13 14">HZ-65</strain>
    </source>
</reference>
<dbReference type="Pfam" id="PF00672">
    <property type="entry name" value="HAMP"/>
    <property type="match status" value="1"/>
</dbReference>
<evidence type="ECO:0000313" key="13">
    <source>
        <dbReference type="EMBL" id="ATC63322.1"/>
    </source>
</evidence>
<dbReference type="Gene3D" id="1.10.287.130">
    <property type="match status" value="1"/>
</dbReference>
<dbReference type="Pfam" id="PF00512">
    <property type="entry name" value="HisKA"/>
    <property type="match status" value="1"/>
</dbReference>
<dbReference type="InterPro" id="IPR013727">
    <property type="entry name" value="2CSK_N"/>
</dbReference>
<keyword evidence="4" id="KW-0597">Phosphoprotein</keyword>
<gene>
    <name evidence="13" type="ORF">CMV30_04775</name>
</gene>
<evidence type="ECO:0000256" key="6">
    <source>
        <dbReference type="ARBA" id="ARBA00022692"/>
    </source>
</evidence>
<dbReference type="SMART" id="SM00304">
    <property type="entry name" value="HAMP"/>
    <property type="match status" value="1"/>
</dbReference>